<evidence type="ECO:0000313" key="6">
    <source>
        <dbReference type="Proteomes" id="UP000823889"/>
    </source>
</evidence>
<reference evidence="5" key="1">
    <citation type="journal article" date="2021" name="PeerJ">
        <title>Extensive microbial diversity within the chicken gut microbiome revealed by metagenomics and culture.</title>
        <authorList>
            <person name="Gilroy R."/>
            <person name="Ravi A."/>
            <person name="Getino M."/>
            <person name="Pursley I."/>
            <person name="Horton D.L."/>
            <person name="Alikhan N.F."/>
            <person name="Baker D."/>
            <person name="Gharbi K."/>
            <person name="Hall N."/>
            <person name="Watson M."/>
            <person name="Adriaenssens E.M."/>
            <person name="Foster-Nyarko E."/>
            <person name="Jarju S."/>
            <person name="Secka A."/>
            <person name="Antonio M."/>
            <person name="Oren A."/>
            <person name="Chaudhuri R.R."/>
            <person name="La Ragione R."/>
            <person name="Hildebrand F."/>
            <person name="Pallen M.J."/>
        </authorList>
    </citation>
    <scope>NUCLEOTIDE SEQUENCE</scope>
    <source>
        <strain evidence="5">9264</strain>
    </source>
</reference>
<feature type="domain" description="Glycosyltransferase subfamily 4-like N-terminal" evidence="4">
    <location>
        <begin position="19"/>
        <end position="180"/>
    </location>
</feature>
<feature type="domain" description="Glycosyl transferase family 1" evidence="3">
    <location>
        <begin position="194"/>
        <end position="355"/>
    </location>
</feature>
<name>A0A9D2RFE2_9BURK</name>
<gene>
    <name evidence="5" type="ORF">H9906_00100</name>
</gene>
<dbReference type="GO" id="GO:0016757">
    <property type="term" value="F:glycosyltransferase activity"/>
    <property type="evidence" value="ECO:0007669"/>
    <property type="project" value="UniProtKB-KW"/>
</dbReference>
<proteinExistence type="predicted"/>
<dbReference type="InterPro" id="IPR001296">
    <property type="entry name" value="Glyco_trans_1"/>
</dbReference>
<organism evidence="5 6">
    <name type="scientific">Candidatus Paenalcaligenes intestinipullorum</name>
    <dbReference type="NCBI Taxonomy" id="2838718"/>
    <lineage>
        <taxon>Bacteria</taxon>
        <taxon>Pseudomonadati</taxon>
        <taxon>Pseudomonadota</taxon>
        <taxon>Betaproteobacteria</taxon>
        <taxon>Burkholderiales</taxon>
        <taxon>Alcaligenaceae</taxon>
        <taxon>Paenalcaligenes</taxon>
    </lineage>
</organism>
<evidence type="ECO:0000313" key="5">
    <source>
        <dbReference type="EMBL" id="HJD43417.1"/>
    </source>
</evidence>
<dbReference type="PANTHER" id="PTHR12526">
    <property type="entry name" value="GLYCOSYLTRANSFERASE"/>
    <property type="match status" value="1"/>
</dbReference>
<dbReference type="Proteomes" id="UP000823889">
    <property type="component" value="Unassembled WGS sequence"/>
</dbReference>
<evidence type="ECO:0000256" key="1">
    <source>
        <dbReference type="ARBA" id="ARBA00022676"/>
    </source>
</evidence>
<reference evidence="5" key="2">
    <citation type="submission" date="2021-04" db="EMBL/GenBank/DDBJ databases">
        <authorList>
            <person name="Gilroy R."/>
        </authorList>
    </citation>
    <scope>NUCLEOTIDE SEQUENCE</scope>
    <source>
        <strain evidence="5">9264</strain>
    </source>
</reference>
<evidence type="ECO:0000256" key="2">
    <source>
        <dbReference type="ARBA" id="ARBA00022679"/>
    </source>
</evidence>
<sequence>MTTKRLSIAFVTYSFGRQFGGAEAYGVEVIRELAKKHSVEILTCQTDTELEKKFIIRPIQVSKKWPGWIRAYLFAKKAAALTKSNSYDIVYSHMNGWNGDVDVLHVRSVRYHHLYTVKSNLKKSLKLCSPRLLMYLWLEKQRVHLNNNRKTIVVSELLKSQLQQAYSTDYDFEVITPGVHLPAKLTQVERLGLREKNGYKPTDKVCIQVALNPLSKGLDVILEALALLPESIKLLVVGAPPDLSEQLLPKLKDLRLEARVKLIPKTEDITQYYQISDLCLHPTLSDSFGMAPLEAMSYGLPVIMSNAQYCGFAYYAQHLKNAYLLDNPKDIHQLKSAVIALTTDQDSSENIARAGLELSKCFSWQEIATRYEKIFLELFKYK</sequence>
<dbReference type="PANTHER" id="PTHR12526:SF510">
    <property type="entry name" value="D-INOSITOL 3-PHOSPHATE GLYCOSYLTRANSFERASE"/>
    <property type="match status" value="1"/>
</dbReference>
<comment type="caution">
    <text evidence="5">The sequence shown here is derived from an EMBL/GenBank/DDBJ whole genome shotgun (WGS) entry which is preliminary data.</text>
</comment>
<accession>A0A9D2RFE2</accession>
<evidence type="ECO:0000259" key="4">
    <source>
        <dbReference type="Pfam" id="PF13439"/>
    </source>
</evidence>
<dbReference type="Pfam" id="PF00534">
    <property type="entry name" value="Glycos_transf_1"/>
    <property type="match status" value="1"/>
</dbReference>
<keyword evidence="2" id="KW-0808">Transferase</keyword>
<dbReference type="CDD" id="cd03801">
    <property type="entry name" value="GT4_PimA-like"/>
    <property type="match status" value="1"/>
</dbReference>
<evidence type="ECO:0000259" key="3">
    <source>
        <dbReference type="Pfam" id="PF00534"/>
    </source>
</evidence>
<dbReference type="InterPro" id="IPR028098">
    <property type="entry name" value="Glyco_trans_4-like_N"/>
</dbReference>
<dbReference type="Pfam" id="PF13439">
    <property type="entry name" value="Glyco_transf_4"/>
    <property type="match status" value="1"/>
</dbReference>
<dbReference type="SUPFAM" id="SSF53756">
    <property type="entry name" value="UDP-Glycosyltransferase/glycogen phosphorylase"/>
    <property type="match status" value="1"/>
</dbReference>
<protein>
    <submittedName>
        <fullName evidence="5">Glycosyltransferase family 4 protein</fullName>
    </submittedName>
</protein>
<dbReference type="EMBL" id="DWUQ01000001">
    <property type="protein sequence ID" value="HJD43417.1"/>
    <property type="molecule type" value="Genomic_DNA"/>
</dbReference>
<keyword evidence="1" id="KW-0328">Glycosyltransferase</keyword>
<dbReference type="Gene3D" id="3.40.50.2000">
    <property type="entry name" value="Glycogen Phosphorylase B"/>
    <property type="match status" value="2"/>
</dbReference>
<dbReference type="AlphaFoldDB" id="A0A9D2RFE2"/>